<name>A0A835TGP7_CHLIN</name>
<dbReference type="InterPro" id="IPR007657">
    <property type="entry name" value="Glycosyltransferase_61"/>
</dbReference>
<feature type="region of interest" description="Disordered" evidence="1">
    <location>
        <begin position="1363"/>
        <end position="1433"/>
    </location>
</feature>
<dbReference type="GO" id="GO:0016757">
    <property type="term" value="F:glycosyltransferase activity"/>
    <property type="evidence" value="ECO:0007669"/>
    <property type="project" value="InterPro"/>
</dbReference>
<organism evidence="3 4">
    <name type="scientific">Chlamydomonas incerta</name>
    <dbReference type="NCBI Taxonomy" id="51695"/>
    <lineage>
        <taxon>Eukaryota</taxon>
        <taxon>Viridiplantae</taxon>
        <taxon>Chlorophyta</taxon>
        <taxon>core chlorophytes</taxon>
        <taxon>Chlorophyceae</taxon>
        <taxon>CS clade</taxon>
        <taxon>Chlamydomonadales</taxon>
        <taxon>Chlamydomonadaceae</taxon>
        <taxon>Chlamydomonas</taxon>
    </lineage>
</organism>
<dbReference type="Proteomes" id="UP000650467">
    <property type="component" value="Unassembled WGS sequence"/>
</dbReference>
<comment type="caution">
    <text evidence="3">The sequence shown here is derived from an EMBL/GenBank/DDBJ whole genome shotgun (WGS) entry which is preliminary data.</text>
</comment>
<feature type="compositionally biased region" description="Gly residues" evidence="1">
    <location>
        <begin position="576"/>
        <end position="597"/>
    </location>
</feature>
<evidence type="ECO:0000256" key="2">
    <source>
        <dbReference type="SAM" id="SignalP"/>
    </source>
</evidence>
<feature type="compositionally biased region" description="Polar residues" evidence="1">
    <location>
        <begin position="535"/>
        <end position="545"/>
    </location>
</feature>
<reference evidence="3" key="1">
    <citation type="journal article" date="2020" name="bioRxiv">
        <title>Comparative genomics of Chlamydomonas.</title>
        <authorList>
            <person name="Craig R.J."/>
            <person name="Hasan A.R."/>
            <person name="Ness R.W."/>
            <person name="Keightley P.D."/>
        </authorList>
    </citation>
    <scope>NUCLEOTIDE SEQUENCE</scope>
    <source>
        <strain evidence="3">SAG 7.73</strain>
    </source>
</reference>
<feature type="compositionally biased region" description="Acidic residues" evidence="1">
    <location>
        <begin position="558"/>
        <end position="571"/>
    </location>
</feature>
<dbReference type="EMBL" id="JAEHOC010000003">
    <property type="protein sequence ID" value="KAG2443432.1"/>
    <property type="molecule type" value="Genomic_DNA"/>
</dbReference>
<protein>
    <recommendedName>
        <fullName evidence="5">F-box domain-containing protein</fullName>
    </recommendedName>
</protein>
<proteinExistence type="predicted"/>
<gene>
    <name evidence="3" type="ORF">HXX76_001790</name>
</gene>
<dbReference type="PANTHER" id="PTHR20961:SF38">
    <property type="entry name" value="PROTEIN O-LINKED-MANNOSE BETA-1,4-N-ACETYLGLUCOSAMINYLTRANSFERASE 2"/>
    <property type="match status" value="1"/>
</dbReference>
<feature type="signal peptide" evidence="2">
    <location>
        <begin position="1"/>
        <end position="25"/>
    </location>
</feature>
<keyword evidence="4" id="KW-1185">Reference proteome</keyword>
<evidence type="ECO:0008006" key="5">
    <source>
        <dbReference type="Google" id="ProtNLM"/>
    </source>
</evidence>
<feature type="compositionally biased region" description="Basic residues" evidence="1">
    <location>
        <begin position="1424"/>
        <end position="1433"/>
    </location>
</feature>
<feature type="chain" id="PRO_5032833973" description="F-box domain-containing protein" evidence="2">
    <location>
        <begin position="26"/>
        <end position="1591"/>
    </location>
</feature>
<feature type="compositionally biased region" description="Low complexity" evidence="1">
    <location>
        <begin position="950"/>
        <end position="968"/>
    </location>
</feature>
<keyword evidence="2" id="KW-0732">Signal</keyword>
<feature type="region of interest" description="Disordered" evidence="1">
    <location>
        <begin position="1546"/>
        <end position="1591"/>
    </location>
</feature>
<sequence length="1591" mass="166475">MTRLNAAVLLAVLLANAGVLHVVEAQSSIKSSSGKRWTFGKKTNWTALLSEPSAFVYRAVLRLKKRQEGFHPSSTCGKYTGMLYLDSIRSSRVSLCSPGSSAASGEQQHHRSRALRSTAAMEAALPPSQSSLDCYTAPAVTQGNSSKATISLCRSRNLVLDTCGFLAERQRGQMSKKFPRPLRGAVRLGGCGLANASRLAGRDPARLGWLRSMQQSVWWENATRDDAAVAAACAPGSPTLVTTPTLFVLRDRHANYAHEMEVVSMAFSFLAALEPRDVAERGVQVVIADQAPPTGFLETWARMSQPHRLRLLAQDPFPPGTCFASAYHVYTFAAGIGYNTNPATVKCESPVLQGMSHWLRQLYDEADASARSAPSQASAAAAVAGPATAAAGITGLRVPAGGIVVKNVVWLSRRNLEMVRLLLNASVGWKSMRMVRNEDAVVAGLVAAVQEWNAESCLLRRFDRNVAAEVERSKDYLRPVHGGTAATTTTATTNAGAATAGTGARTRGLLSGAWAALASAGRRLLGAAAFGSHSRPASEQQSAVRSSGRRIQQADPDFAGDEEEDGEEEGADVGAGQAGAGGEGAAAEGEFGGGDGTGAAAEGAAATAATANRTRAPYMVGGNIIMLSKLWELDKQEEEQQRSATAASGGAAANGPCRPTNVLFKFVDGDFNDAPYSQQLATIFRTGVLAGVHGAGLTHGFYMQPGQGAVLQLLGDSFAQVAANNVFRNMARGLGHHYEDVLYSGVDVDVPQLKAAVKRSMDYVAQQVMEAQERRSGPLRLVLVDQTHFSVVMPPAETCPALSLQGAAAAAGAAAGEGQEGGEHSARALPLDVVLRICGHLADNEVAVTARLLCKEARAAFASATLVRAGGLRDCDPRDGTNPAEVARAGSIGGVPLHAVRWLIRYADPSARHWLTLRQRFWLLERTRPDAATPLGRQADVAAAGNSGKAAHPATEAAAVTTGSGASGQRAASDCDNTTAQAVPGAWRTPHQLWRRPPDGLAASDSEWAQPPLLPPPLSTPRPPSGAAARPAPAGGPTASGSSSSGTGSTDGCGCYCPVSGYADTPPRLLLQSMDYVLVEATSTCRDALLAAAQWGDSDAITLLARDAMFRMTMSGPRQHQNRSVVLSDLTWAFCGGRVAPELLSWMFGASPQSLAEVEAGAGAPFAEWRHSDVPYLAAAVYLHNRQAADDGAGSAASGRRSKQQRQQRADERRRGTTDTYALLDQIRAVGGFAFDGTCGGTFLRAVWLAAAGLGGHGLELLSWLLDRGCPTGPPGWAYAAAVYPHPIACLRRGKRTYALAATAESDPQQLPQAPVLEWLRARGVPMGPDAARCVDRFWMLADRYSRYLQWLAEQGCSIGGEVLQSGGEGRNGSSRNSGGGVRDRWRSAVRAASKSHAGGSAGGAGAIEVGATEAQAGPIRQPKSAKRRPGPARKALRRLLRSCVCGGSAAAAAAADRSAVQSRGPGARALGQDASGHSVEDSGAGDELPAESEGGSQQDGRAAALARILCSVPDGCWAAEGPRGTLNRVPGGPLDRALAHMLSTRARRPPRVEGVGSEAPQGAASDEGSREERGRPRAQRARCGAVLSGA</sequence>
<dbReference type="PANTHER" id="PTHR20961">
    <property type="entry name" value="GLYCOSYLTRANSFERASE"/>
    <property type="match status" value="1"/>
</dbReference>
<accession>A0A835TGP7</accession>
<evidence type="ECO:0000256" key="1">
    <source>
        <dbReference type="SAM" id="MobiDB-lite"/>
    </source>
</evidence>
<feature type="region of interest" description="Disordered" evidence="1">
    <location>
        <begin position="530"/>
        <end position="600"/>
    </location>
</feature>
<evidence type="ECO:0000313" key="3">
    <source>
        <dbReference type="EMBL" id="KAG2443432.1"/>
    </source>
</evidence>
<feature type="region of interest" description="Disordered" evidence="1">
    <location>
        <begin position="943"/>
        <end position="1048"/>
    </location>
</feature>
<feature type="region of interest" description="Disordered" evidence="1">
    <location>
        <begin position="1191"/>
        <end position="1216"/>
    </location>
</feature>
<feature type="compositionally biased region" description="Pro residues" evidence="1">
    <location>
        <begin position="1012"/>
        <end position="1024"/>
    </location>
</feature>
<dbReference type="OrthoDB" id="529273at2759"/>
<evidence type="ECO:0000313" key="4">
    <source>
        <dbReference type="Proteomes" id="UP000650467"/>
    </source>
</evidence>
<feature type="compositionally biased region" description="Low complexity" evidence="1">
    <location>
        <begin position="1025"/>
        <end position="1048"/>
    </location>
</feature>
<feature type="region of interest" description="Disordered" evidence="1">
    <location>
        <begin position="1455"/>
        <end position="1501"/>
    </location>
</feature>